<protein>
    <submittedName>
        <fullName evidence="1">Uncharacterized protein</fullName>
    </submittedName>
</protein>
<accession>A0A7C4NMD8</accession>
<gene>
    <name evidence="1" type="ORF">ENU20_01640</name>
</gene>
<reference evidence="1" key="1">
    <citation type="journal article" date="2020" name="mSystems">
        <title>Genome- and Community-Level Interaction Insights into Carbon Utilization and Element Cycling Functions of Hydrothermarchaeota in Hydrothermal Sediment.</title>
        <authorList>
            <person name="Zhou Z."/>
            <person name="Liu Y."/>
            <person name="Xu W."/>
            <person name="Pan J."/>
            <person name="Luo Z.H."/>
            <person name="Li M."/>
        </authorList>
    </citation>
    <scope>NUCLEOTIDE SEQUENCE [LARGE SCALE GENOMIC DNA]</scope>
    <source>
        <strain evidence="1">SpSt-648</strain>
    </source>
</reference>
<dbReference type="EMBL" id="DTBP01000013">
    <property type="protein sequence ID" value="HGQ73767.1"/>
    <property type="molecule type" value="Genomic_DNA"/>
</dbReference>
<comment type="caution">
    <text evidence="1">The sequence shown here is derived from an EMBL/GenBank/DDBJ whole genome shotgun (WGS) entry which is preliminary data.</text>
</comment>
<organism evidence="1">
    <name type="scientific">Staphylothermus marinus</name>
    <dbReference type="NCBI Taxonomy" id="2280"/>
    <lineage>
        <taxon>Archaea</taxon>
        <taxon>Thermoproteota</taxon>
        <taxon>Thermoprotei</taxon>
        <taxon>Desulfurococcales</taxon>
        <taxon>Desulfurococcaceae</taxon>
        <taxon>Staphylothermus</taxon>
    </lineage>
</organism>
<dbReference type="AlphaFoldDB" id="A0A7C4NMD8"/>
<proteinExistence type="predicted"/>
<sequence>MVKVSCVSIKDFFKQLDEDLFIEESSILMVLSNEYCLGRRALSRRTCISERRVREAVSKLIDKGFLTKNNDLCINKDKLEFFTRLCFESFSIDNYILTTICCFDSDVLEKIRNNITDLRDHIVISTGKPWVFEIIGIREANVTVLPKVPKRIASKYHRFLNKVFNNGSILVLWKEYKPFINESILLQGLFKICISSK</sequence>
<evidence type="ECO:0000313" key="1">
    <source>
        <dbReference type="EMBL" id="HGQ73767.1"/>
    </source>
</evidence>
<name>A0A7C4NMD8_STAMA</name>